<dbReference type="InterPro" id="IPR043502">
    <property type="entry name" value="DNA/RNA_pol_sf"/>
</dbReference>
<dbReference type="RefSeq" id="XP_030767705.1">
    <property type="nucleotide sequence ID" value="XM_030911845.1"/>
</dbReference>
<evidence type="ECO:0000256" key="1">
    <source>
        <dbReference type="SAM" id="MobiDB-lite"/>
    </source>
</evidence>
<dbReference type="SUPFAM" id="SSF56672">
    <property type="entry name" value="DNA/RNA polymerases"/>
    <property type="match status" value="1"/>
</dbReference>
<dbReference type="CDD" id="cd01647">
    <property type="entry name" value="RT_LTR"/>
    <property type="match status" value="1"/>
</dbReference>
<dbReference type="PANTHER" id="PTHR37984">
    <property type="entry name" value="PROTEIN CBG26694"/>
    <property type="match status" value="1"/>
</dbReference>
<dbReference type="InterPro" id="IPR050951">
    <property type="entry name" value="Retrovirus_Pol_polyprotein"/>
</dbReference>
<dbReference type="GeneID" id="115891401"/>
<feature type="compositionally biased region" description="Basic and acidic residues" evidence="1">
    <location>
        <begin position="183"/>
        <end position="200"/>
    </location>
</feature>
<feature type="domain" description="Reverse transcriptase" evidence="2">
    <location>
        <begin position="399"/>
        <end position="497"/>
    </location>
</feature>
<dbReference type="InParanoid" id="A0A6J2YY00"/>
<dbReference type="OrthoDB" id="7323790at2759"/>
<gene>
    <name evidence="4" type="primary">LOC115891401</name>
</gene>
<evidence type="ECO:0000259" key="2">
    <source>
        <dbReference type="Pfam" id="PF00078"/>
    </source>
</evidence>
<sequence length="588" mass="67510">MELKPPNFDVRQGNAAHLWPKFKQNFEIFVNASGIAADENRKCNLLLHCMGSDGIEIYNSFELKQNEFTYDNLITKFNGYFVPKTNLTFERHKFFTRNQTAGESFDAYVTDLKALSATCDFGKLRNSLIKDRIVCGITDNKLREKLLGEADLNLNKCIDLCHAALITLNRTKEIESDAPVQVDKIHKKEKERVKRNDKKPSTSSKNDGTIHKKDFINQCTRCGNSHKINECPAYGKVCNKCNKKNHYAKMCKMKRVNEVRSQKPENKDMDEDDLYIGTVGKASEKEDWTEVLELQNKDKKVFIKFKLDTGAQANIIPKRNLDKLSDVKLEPSKGIGIGCLKDTHNIKINKDATPVVFNARKIPMSIKNEVKSELDRLVRLKIIEQINDPTDWVHPMVVVRKPNGKIRVCLDPVELNKVIKREFYQISTVEEILTQVNDAKVFSILDANSGFYQIPLDEASKKLCCFATPFGRYMFSRLPFGIASAPEVFHKRFQREIKFLKEVKFLGHVIGSSKIRPDPDKIKSIVEMPPPKCKQDVERFLGMFYSGNSIGYIKVLRKFSGLWLHTLSVKDYHRNSYKRHHLGHISVI</sequence>
<dbReference type="Gene3D" id="3.10.10.10">
    <property type="entry name" value="HIV Type 1 Reverse Transcriptase, subunit A, domain 1"/>
    <property type="match status" value="1"/>
</dbReference>
<dbReference type="AlphaFoldDB" id="A0A6J2YY00"/>
<evidence type="ECO:0000313" key="4">
    <source>
        <dbReference type="RefSeq" id="XP_030767705.1"/>
    </source>
</evidence>
<dbReference type="Proteomes" id="UP000504635">
    <property type="component" value="Unplaced"/>
</dbReference>
<dbReference type="PANTHER" id="PTHR37984:SF8">
    <property type="entry name" value="CCHC-TYPE DOMAIN-CONTAINING PROTEIN"/>
    <property type="match status" value="1"/>
</dbReference>
<feature type="region of interest" description="Disordered" evidence="1">
    <location>
        <begin position="179"/>
        <end position="209"/>
    </location>
</feature>
<dbReference type="InterPro" id="IPR043128">
    <property type="entry name" value="Rev_trsase/Diguanyl_cyclase"/>
</dbReference>
<dbReference type="Pfam" id="PF00078">
    <property type="entry name" value="RVT_1"/>
    <property type="match status" value="1"/>
</dbReference>
<dbReference type="Gene3D" id="3.30.70.270">
    <property type="match status" value="1"/>
</dbReference>
<evidence type="ECO:0000313" key="3">
    <source>
        <dbReference type="Proteomes" id="UP000504635"/>
    </source>
</evidence>
<organism evidence="3 4">
    <name type="scientific">Sitophilus oryzae</name>
    <name type="common">Rice weevil</name>
    <name type="synonym">Curculio oryzae</name>
    <dbReference type="NCBI Taxonomy" id="7048"/>
    <lineage>
        <taxon>Eukaryota</taxon>
        <taxon>Metazoa</taxon>
        <taxon>Ecdysozoa</taxon>
        <taxon>Arthropoda</taxon>
        <taxon>Hexapoda</taxon>
        <taxon>Insecta</taxon>
        <taxon>Pterygota</taxon>
        <taxon>Neoptera</taxon>
        <taxon>Endopterygota</taxon>
        <taxon>Coleoptera</taxon>
        <taxon>Polyphaga</taxon>
        <taxon>Cucujiformia</taxon>
        <taxon>Curculionidae</taxon>
        <taxon>Dryophthorinae</taxon>
        <taxon>Sitophilus</taxon>
    </lineage>
</organism>
<proteinExistence type="predicted"/>
<keyword evidence="3" id="KW-1185">Reference proteome</keyword>
<dbReference type="InterPro" id="IPR000477">
    <property type="entry name" value="RT_dom"/>
</dbReference>
<dbReference type="GO" id="GO:0071897">
    <property type="term" value="P:DNA biosynthetic process"/>
    <property type="evidence" value="ECO:0007669"/>
    <property type="project" value="UniProtKB-ARBA"/>
</dbReference>
<dbReference type="KEGG" id="soy:115891401"/>
<reference evidence="4" key="1">
    <citation type="submission" date="2025-08" db="UniProtKB">
        <authorList>
            <consortium name="RefSeq"/>
        </authorList>
    </citation>
    <scope>IDENTIFICATION</scope>
    <source>
        <tissue evidence="4">Gonads</tissue>
    </source>
</reference>
<accession>A0A6J2YY00</accession>
<dbReference type="FunFam" id="3.10.10.10:FF:000003">
    <property type="entry name" value="Retrovirus-related Pol polyprotein from transposon 297-like Protein"/>
    <property type="match status" value="1"/>
</dbReference>
<name>A0A6J2YY00_SITOR</name>
<protein>
    <submittedName>
        <fullName evidence="4">Uncharacterized protein LOC115891401</fullName>
    </submittedName>
</protein>